<dbReference type="Proteomes" id="UP001190700">
    <property type="component" value="Unassembled WGS sequence"/>
</dbReference>
<gene>
    <name evidence="2" type="ORF">CYMTET_19256</name>
</gene>
<organism evidence="2 3">
    <name type="scientific">Cymbomonas tetramitiformis</name>
    <dbReference type="NCBI Taxonomy" id="36881"/>
    <lineage>
        <taxon>Eukaryota</taxon>
        <taxon>Viridiplantae</taxon>
        <taxon>Chlorophyta</taxon>
        <taxon>Pyramimonadophyceae</taxon>
        <taxon>Pyramimonadales</taxon>
        <taxon>Pyramimonadaceae</taxon>
        <taxon>Cymbomonas</taxon>
    </lineage>
</organism>
<comment type="caution">
    <text evidence="2">The sequence shown here is derived from an EMBL/GenBank/DDBJ whole genome shotgun (WGS) entry which is preliminary data.</text>
</comment>
<sequence length="163" mass="17520">MSMSLGFNDNSGVYMNSFFVPGNPLIPSANDFSVDVIDLESDSDSDIEVEDGRIRYGLPPPAPRVGGVRMHRSGFTDCLTAAVVPTLFVCLSMCLIGATAGTALYCGIATPSVVSASSFWLFDTVPCNTLDSVTDENSSIWTLVFEILTILTSPIRTLRLRTP</sequence>
<accession>A0AAE0L5E6</accession>
<keyword evidence="1" id="KW-1133">Transmembrane helix</keyword>
<dbReference type="EMBL" id="LGRX02008961">
    <property type="protein sequence ID" value="KAK3272449.1"/>
    <property type="molecule type" value="Genomic_DNA"/>
</dbReference>
<evidence type="ECO:0008006" key="4">
    <source>
        <dbReference type="Google" id="ProtNLM"/>
    </source>
</evidence>
<name>A0AAE0L5E6_9CHLO</name>
<evidence type="ECO:0000313" key="2">
    <source>
        <dbReference type="EMBL" id="KAK3272449.1"/>
    </source>
</evidence>
<evidence type="ECO:0000256" key="1">
    <source>
        <dbReference type="SAM" id="Phobius"/>
    </source>
</evidence>
<keyword evidence="1" id="KW-0812">Transmembrane</keyword>
<keyword evidence="3" id="KW-1185">Reference proteome</keyword>
<proteinExistence type="predicted"/>
<feature type="transmembrane region" description="Helical" evidence="1">
    <location>
        <begin position="140"/>
        <end position="158"/>
    </location>
</feature>
<protein>
    <recommendedName>
        <fullName evidence="4">Transmembrane protein</fullName>
    </recommendedName>
</protein>
<reference evidence="2 3" key="1">
    <citation type="journal article" date="2015" name="Genome Biol. Evol.">
        <title>Comparative Genomics of a Bacterivorous Green Alga Reveals Evolutionary Causalities and Consequences of Phago-Mixotrophic Mode of Nutrition.</title>
        <authorList>
            <person name="Burns J.A."/>
            <person name="Paasch A."/>
            <person name="Narechania A."/>
            <person name="Kim E."/>
        </authorList>
    </citation>
    <scope>NUCLEOTIDE SEQUENCE [LARGE SCALE GENOMIC DNA]</scope>
    <source>
        <strain evidence="2 3">PLY_AMNH</strain>
    </source>
</reference>
<dbReference type="AlphaFoldDB" id="A0AAE0L5E6"/>
<evidence type="ECO:0000313" key="3">
    <source>
        <dbReference type="Proteomes" id="UP001190700"/>
    </source>
</evidence>
<keyword evidence="1" id="KW-0472">Membrane</keyword>
<feature type="transmembrane region" description="Helical" evidence="1">
    <location>
        <begin position="79"/>
        <end position="105"/>
    </location>
</feature>